<dbReference type="EMBL" id="BNDV01000008">
    <property type="protein sequence ID" value="GHI13445.1"/>
    <property type="molecule type" value="Genomic_DNA"/>
</dbReference>
<comment type="caution">
    <text evidence="1">The sequence shown here is derived from an EMBL/GenBank/DDBJ whole genome shotgun (WGS) entry which is preliminary data.</text>
</comment>
<gene>
    <name evidence="1" type="ORF">Scinn_29080</name>
</gene>
<reference evidence="2" key="1">
    <citation type="submission" date="2020-09" db="EMBL/GenBank/DDBJ databases">
        <title>Whole genome shotgun sequence of Streptomyces cinnamonensis NBRC 15873.</title>
        <authorList>
            <person name="Komaki H."/>
            <person name="Tamura T."/>
        </authorList>
    </citation>
    <scope>NUCLEOTIDE SEQUENCE [LARGE SCALE GENOMIC DNA]</scope>
    <source>
        <strain evidence="2">NBRC 15873</strain>
    </source>
</reference>
<proteinExistence type="predicted"/>
<organism evidence="1 2">
    <name type="scientific">Streptomyces virginiae</name>
    <name type="common">Streptomyces cinnamonensis</name>
    <dbReference type="NCBI Taxonomy" id="1961"/>
    <lineage>
        <taxon>Bacteria</taxon>
        <taxon>Bacillati</taxon>
        <taxon>Actinomycetota</taxon>
        <taxon>Actinomycetes</taxon>
        <taxon>Kitasatosporales</taxon>
        <taxon>Streptomycetaceae</taxon>
        <taxon>Streptomyces</taxon>
    </lineage>
</organism>
<name>A0ABQ3NKZ8_STRVG</name>
<keyword evidence="2" id="KW-1185">Reference proteome</keyword>
<evidence type="ECO:0000313" key="2">
    <source>
        <dbReference type="Proteomes" id="UP000660554"/>
    </source>
</evidence>
<sequence>MRVLSEVCDVEVLKPRLGIAEIRHTPRLPYRTVTLPPCEGTVYRPAPPSSQSTFRGAAVRGAPEVALTGVGAAVVGEGRCEAVGEGLAEAVGDGVSAGGLPACQAGGVSMTVGADRATGGVCRVEPTTNWTVASTAVTLAAVHDSHMSR</sequence>
<evidence type="ECO:0000313" key="1">
    <source>
        <dbReference type="EMBL" id="GHI13445.1"/>
    </source>
</evidence>
<dbReference type="Proteomes" id="UP000660554">
    <property type="component" value="Unassembled WGS sequence"/>
</dbReference>
<accession>A0ABQ3NKZ8</accession>
<protein>
    <submittedName>
        <fullName evidence="1">Uncharacterized protein</fullName>
    </submittedName>
</protein>